<dbReference type="AlphaFoldDB" id="A0AAW1PTC3"/>
<proteinExistence type="predicted"/>
<name>A0AAW1PTC3_9CHLO</name>
<dbReference type="Proteomes" id="UP001465755">
    <property type="component" value="Unassembled WGS sequence"/>
</dbReference>
<feature type="compositionally biased region" description="Low complexity" evidence="1">
    <location>
        <begin position="266"/>
        <end position="277"/>
    </location>
</feature>
<accession>A0AAW1PTC3</accession>
<protein>
    <submittedName>
        <fullName evidence="2">Uncharacterized protein</fullName>
    </submittedName>
</protein>
<sequence length="277" mass="29202">MYPYSTFLHALKSSVLPGSAFKTEASAYAHQGALDVSTKAHDALGWGLAAGNSAVVWLASYSGGLQPLQHAFTGIDHKALPKPEEWSEPQAVLPVMEHEAESQPAEQAELRPPSPLDQHEAAVEPAEDWVPHSTPSPVQREAEADGQREKTPTPPRTRATRASSRGVVRRAASVAVATVSRVTRASGGSPPEAGEEATSGVPPSTGQPAINERAAQNDGLQGTPATRGRTNLPTSAQALVQQPDEATPASEQRGRRRSTRLPTQAGSSVGVSTRSRR</sequence>
<feature type="compositionally biased region" description="Low complexity" evidence="1">
    <location>
        <begin position="156"/>
        <end position="186"/>
    </location>
</feature>
<dbReference type="EMBL" id="JALJOQ010000011">
    <property type="protein sequence ID" value="KAK9811109.1"/>
    <property type="molecule type" value="Genomic_DNA"/>
</dbReference>
<evidence type="ECO:0000256" key="1">
    <source>
        <dbReference type="SAM" id="MobiDB-lite"/>
    </source>
</evidence>
<feature type="compositionally biased region" description="Polar residues" evidence="1">
    <location>
        <begin position="218"/>
        <end position="240"/>
    </location>
</feature>
<keyword evidence="3" id="KW-1185">Reference proteome</keyword>
<evidence type="ECO:0000313" key="3">
    <source>
        <dbReference type="Proteomes" id="UP001465755"/>
    </source>
</evidence>
<comment type="caution">
    <text evidence="2">The sequence shown here is derived from an EMBL/GenBank/DDBJ whole genome shotgun (WGS) entry which is preliminary data.</text>
</comment>
<feature type="compositionally biased region" description="Basic and acidic residues" evidence="1">
    <location>
        <begin position="140"/>
        <end position="151"/>
    </location>
</feature>
<evidence type="ECO:0000313" key="2">
    <source>
        <dbReference type="EMBL" id="KAK9811109.1"/>
    </source>
</evidence>
<gene>
    <name evidence="2" type="ORF">WJX73_003310</name>
</gene>
<feature type="region of interest" description="Disordered" evidence="1">
    <location>
        <begin position="95"/>
        <end position="277"/>
    </location>
</feature>
<organism evidence="2 3">
    <name type="scientific">Symbiochloris irregularis</name>
    <dbReference type="NCBI Taxonomy" id="706552"/>
    <lineage>
        <taxon>Eukaryota</taxon>
        <taxon>Viridiplantae</taxon>
        <taxon>Chlorophyta</taxon>
        <taxon>core chlorophytes</taxon>
        <taxon>Trebouxiophyceae</taxon>
        <taxon>Trebouxiales</taxon>
        <taxon>Trebouxiaceae</taxon>
        <taxon>Symbiochloris</taxon>
    </lineage>
</organism>
<reference evidence="2 3" key="1">
    <citation type="journal article" date="2024" name="Nat. Commun.">
        <title>Phylogenomics reveals the evolutionary origins of lichenization in chlorophyte algae.</title>
        <authorList>
            <person name="Puginier C."/>
            <person name="Libourel C."/>
            <person name="Otte J."/>
            <person name="Skaloud P."/>
            <person name="Haon M."/>
            <person name="Grisel S."/>
            <person name="Petersen M."/>
            <person name="Berrin J.G."/>
            <person name="Delaux P.M."/>
            <person name="Dal Grande F."/>
            <person name="Keller J."/>
        </authorList>
    </citation>
    <scope>NUCLEOTIDE SEQUENCE [LARGE SCALE GENOMIC DNA]</scope>
    <source>
        <strain evidence="2 3">SAG 2036</strain>
    </source>
</reference>